<comment type="caution">
    <text evidence="2">The sequence shown here is derived from an EMBL/GenBank/DDBJ whole genome shotgun (WGS) entry which is preliminary data.</text>
</comment>
<name>A0A2V4PMZ2_9ACTN</name>
<gene>
    <name evidence="2" type="ORF">C7C46_03525</name>
</gene>
<reference evidence="2 3" key="1">
    <citation type="submission" date="2018-03" db="EMBL/GenBank/DDBJ databases">
        <title>Bioinformatic expansion and discovery of thiopeptide antibiotics.</title>
        <authorList>
            <person name="Schwalen C.J."/>
            <person name="Hudson G.A."/>
            <person name="Mitchell D.A."/>
        </authorList>
    </citation>
    <scope>NUCLEOTIDE SEQUENCE [LARGE SCALE GENOMIC DNA]</scope>
    <source>
        <strain evidence="2 3">ATCC 21389</strain>
    </source>
</reference>
<protein>
    <submittedName>
        <fullName evidence="2">Uncharacterized protein</fullName>
    </submittedName>
</protein>
<evidence type="ECO:0000313" key="3">
    <source>
        <dbReference type="Proteomes" id="UP000248039"/>
    </source>
</evidence>
<sequence>MVQQPARYAITLPGPTGAHGPPEVVLVHATGETTEEGLPVYAEEGGRLRVEIRGGVAQPVDVDPEERRHTSWVATPMP</sequence>
<dbReference type="AlphaFoldDB" id="A0A2V4PMZ2"/>
<dbReference type="InterPro" id="IPR046263">
    <property type="entry name" value="DUF6296"/>
</dbReference>
<dbReference type="Proteomes" id="UP000248039">
    <property type="component" value="Unassembled WGS sequence"/>
</dbReference>
<dbReference type="Pfam" id="PF19813">
    <property type="entry name" value="DUF6296"/>
    <property type="match status" value="1"/>
</dbReference>
<dbReference type="EMBL" id="PYBW01000012">
    <property type="protein sequence ID" value="PYC87606.1"/>
    <property type="molecule type" value="Genomic_DNA"/>
</dbReference>
<proteinExistence type="predicted"/>
<evidence type="ECO:0000256" key="1">
    <source>
        <dbReference type="SAM" id="MobiDB-lite"/>
    </source>
</evidence>
<feature type="region of interest" description="Disordered" evidence="1">
    <location>
        <begin position="1"/>
        <end position="21"/>
    </location>
</feature>
<dbReference type="OrthoDB" id="3873003at2"/>
<organism evidence="2 3">
    <name type="scientific">Streptomyces tateyamensis</name>
    <dbReference type="NCBI Taxonomy" id="565073"/>
    <lineage>
        <taxon>Bacteria</taxon>
        <taxon>Bacillati</taxon>
        <taxon>Actinomycetota</taxon>
        <taxon>Actinomycetes</taxon>
        <taxon>Kitasatosporales</taxon>
        <taxon>Streptomycetaceae</taxon>
        <taxon>Streptomyces</taxon>
    </lineage>
</organism>
<accession>A0A2V4PMZ2</accession>
<dbReference type="RefSeq" id="WP_110665562.1">
    <property type="nucleotide sequence ID" value="NZ_PYBW01000012.1"/>
</dbReference>
<keyword evidence="3" id="KW-1185">Reference proteome</keyword>
<evidence type="ECO:0000313" key="2">
    <source>
        <dbReference type="EMBL" id="PYC87606.1"/>
    </source>
</evidence>